<dbReference type="InterPro" id="IPR013785">
    <property type="entry name" value="Aldolase_TIM"/>
</dbReference>
<evidence type="ECO:0000256" key="3">
    <source>
        <dbReference type="ARBA" id="ARBA00023004"/>
    </source>
</evidence>
<keyword evidence="7" id="KW-1185">Reference proteome</keyword>
<dbReference type="PANTHER" id="PTHR43075">
    <property type="entry name" value="FORMATE LYASE ACTIVATING ENZYME, PUTATIVE (AFU_ORTHOLOGUE AFUA_2G15630)-RELATED"/>
    <property type="match status" value="1"/>
</dbReference>
<sequence>MAQPPPYIELYESGELERRAARLEARLEECDICPRRCGANRLKNETGSCNAGKLVAVASVCAHHGEEPVLSGSRGSGTIFFGNCNMRCVYCQNHQISQDPDRQRSNQVSPSRLANRMLYLQNELNCHNINLVSPTHYIPQILQAIFEAVPQGLRLPLVYNTNAYDDVETLAELEGVISIYLPDLKYADSNLAARLSDVPHYVPTARAAIKEMYRQTGELELDEDDIAVSGLIIRHLILPNDLAGSEASVKWIAGELSRSVPISLMAQYTPRHRALEVPLLSRSINAAEYRRVINLLDVLGMENGWLQDDSSQDYYLPDFNREDHPFERG</sequence>
<proteinExistence type="predicted"/>
<feature type="domain" description="Radical SAM core" evidence="5">
    <location>
        <begin position="79"/>
        <end position="192"/>
    </location>
</feature>
<dbReference type="InterPro" id="IPR007197">
    <property type="entry name" value="rSAM"/>
</dbReference>
<reference evidence="6 7" key="1">
    <citation type="submission" date="2024-03" db="EMBL/GenBank/DDBJ databases">
        <title>A Dehalogenimonas Isolated from Estuarine Sediments Dihaloeliminates Chlorinated Alkanes.</title>
        <authorList>
            <person name="Yang Y."/>
            <person name="Wang H."/>
        </authorList>
    </citation>
    <scope>NUCLEOTIDE SEQUENCE [LARGE SCALE GENOMIC DNA]</scope>
    <source>
        <strain evidence="6 7">W</strain>
    </source>
</reference>
<keyword evidence="4" id="KW-0411">Iron-sulfur</keyword>
<dbReference type="SFLD" id="SFLDG01099">
    <property type="entry name" value="Uncharacterised_Radical_SAM_Su"/>
    <property type="match status" value="1"/>
</dbReference>
<dbReference type="PANTHER" id="PTHR43075:SF1">
    <property type="entry name" value="FORMATE LYASE ACTIVATING ENZYME, PUTATIVE (AFU_ORTHOLOGUE AFUA_2G15630)-RELATED"/>
    <property type="match status" value="1"/>
</dbReference>
<evidence type="ECO:0000256" key="4">
    <source>
        <dbReference type="ARBA" id="ARBA00023014"/>
    </source>
</evidence>
<dbReference type="EMBL" id="CP146612">
    <property type="protein sequence ID" value="WWX24651.1"/>
    <property type="molecule type" value="Genomic_DNA"/>
</dbReference>
<dbReference type="PIRSF" id="PIRSF004869">
    <property type="entry name" value="PflX_prd"/>
    <property type="match status" value="1"/>
</dbReference>
<dbReference type="Gene3D" id="3.20.20.70">
    <property type="entry name" value="Aldolase class I"/>
    <property type="match status" value="1"/>
</dbReference>
<organism evidence="6 7">
    <name type="scientific">Candidatus Dehalogenimonas loeffleri</name>
    <dbReference type="NCBI Taxonomy" id="3127115"/>
    <lineage>
        <taxon>Bacteria</taxon>
        <taxon>Bacillati</taxon>
        <taxon>Chloroflexota</taxon>
        <taxon>Dehalococcoidia</taxon>
        <taxon>Dehalococcoidales</taxon>
        <taxon>Dehalococcoidaceae</taxon>
        <taxon>Dehalogenimonas</taxon>
    </lineage>
</organism>
<evidence type="ECO:0000313" key="7">
    <source>
        <dbReference type="Proteomes" id="UP001375370"/>
    </source>
</evidence>
<dbReference type="Proteomes" id="UP001375370">
    <property type="component" value="Chromosome"/>
</dbReference>
<dbReference type="InterPro" id="IPR058240">
    <property type="entry name" value="rSAM_sf"/>
</dbReference>
<dbReference type="SFLD" id="SFLDS00029">
    <property type="entry name" value="Radical_SAM"/>
    <property type="match status" value="1"/>
</dbReference>
<dbReference type="InterPro" id="IPR016431">
    <property type="entry name" value="Pyrv-formate_lyase-activ_prd"/>
</dbReference>
<keyword evidence="1" id="KW-0949">S-adenosyl-L-methionine</keyword>
<dbReference type="SUPFAM" id="SSF102114">
    <property type="entry name" value="Radical SAM enzymes"/>
    <property type="match status" value="1"/>
</dbReference>
<evidence type="ECO:0000259" key="5">
    <source>
        <dbReference type="Pfam" id="PF04055"/>
    </source>
</evidence>
<name>A0ABZ2J1G6_9CHLR</name>
<keyword evidence="3" id="KW-0408">Iron</keyword>
<gene>
    <name evidence="6" type="ORF">V8247_05120</name>
</gene>
<evidence type="ECO:0000256" key="2">
    <source>
        <dbReference type="ARBA" id="ARBA00022723"/>
    </source>
</evidence>
<evidence type="ECO:0000313" key="6">
    <source>
        <dbReference type="EMBL" id="WWX24651.1"/>
    </source>
</evidence>
<accession>A0ABZ2J1G6</accession>
<dbReference type="InterPro" id="IPR040085">
    <property type="entry name" value="MJ0674-like"/>
</dbReference>
<protein>
    <submittedName>
        <fullName evidence="6">Radical SAM protein</fullName>
    </submittedName>
</protein>
<keyword evidence="2" id="KW-0479">Metal-binding</keyword>
<evidence type="ECO:0000256" key="1">
    <source>
        <dbReference type="ARBA" id="ARBA00022691"/>
    </source>
</evidence>
<dbReference type="Pfam" id="PF04055">
    <property type="entry name" value="Radical_SAM"/>
    <property type="match status" value="1"/>
</dbReference>
<dbReference type="RefSeq" id="WP_338736764.1">
    <property type="nucleotide sequence ID" value="NZ_CP146612.1"/>
</dbReference>